<dbReference type="Proteomes" id="UP001524587">
    <property type="component" value="Unassembled WGS sequence"/>
</dbReference>
<sequence length="110" mass="11868">MDEDKTGTGTTETNSFDSRLAEARAKRGLDRPADQPNAVPTDMSAFTVFFRVGIELVSAVLVGLLIGYGLDRLLHTRPFLLILFVVLGGIAGMVNVWRIVAPAPNPGRKS</sequence>
<reference evidence="3 4" key="1">
    <citation type="submission" date="2022-06" db="EMBL/GenBank/DDBJ databases">
        <title>Endosaccharibacter gen. nov., sp. nov., endophytic bacteria isolated from sugarcane.</title>
        <authorList>
            <person name="Pitiwittayakul N."/>
            <person name="Yukphan P."/>
            <person name="Charoenyingcharoen P."/>
            <person name="Tanasupawat S."/>
        </authorList>
    </citation>
    <scope>NUCLEOTIDE SEQUENCE [LARGE SCALE GENOMIC DNA]</scope>
    <source>
        <strain evidence="3 4">KSS8</strain>
    </source>
</reference>
<feature type="transmembrane region" description="Helical" evidence="2">
    <location>
        <begin position="79"/>
        <end position="100"/>
    </location>
</feature>
<comment type="caution">
    <text evidence="3">The sequence shown here is derived from an EMBL/GenBank/DDBJ whole genome shotgun (WGS) entry which is preliminary data.</text>
</comment>
<feature type="transmembrane region" description="Helical" evidence="2">
    <location>
        <begin position="48"/>
        <end position="67"/>
    </location>
</feature>
<keyword evidence="1" id="KW-0406">Ion transport</keyword>
<keyword evidence="2" id="KW-0812">Transmembrane</keyword>
<comment type="similarity">
    <text evidence="1">Belongs to the bacterial AtpI family.</text>
</comment>
<dbReference type="Pfam" id="PF09527">
    <property type="entry name" value="ATPase_gene1"/>
    <property type="match status" value="1"/>
</dbReference>
<gene>
    <name evidence="3" type="ORF">NFI95_08755</name>
</gene>
<organism evidence="3 4">
    <name type="scientific">Endosaccharibacter trunci</name>
    <dbReference type="NCBI Taxonomy" id="2812733"/>
    <lineage>
        <taxon>Bacteria</taxon>
        <taxon>Pseudomonadati</taxon>
        <taxon>Pseudomonadota</taxon>
        <taxon>Alphaproteobacteria</taxon>
        <taxon>Acetobacterales</taxon>
        <taxon>Acetobacteraceae</taxon>
        <taxon>Endosaccharibacter</taxon>
    </lineage>
</organism>
<keyword evidence="1" id="KW-0375">Hydrogen ion transport</keyword>
<keyword evidence="2" id="KW-1133">Transmembrane helix</keyword>
<keyword evidence="1" id="KW-0813">Transport</keyword>
<protein>
    <recommendedName>
        <fullName evidence="1">ATP synthase protein I</fullName>
    </recommendedName>
</protein>
<evidence type="ECO:0000313" key="3">
    <source>
        <dbReference type="EMBL" id="MCQ8278539.1"/>
    </source>
</evidence>
<dbReference type="RefSeq" id="WP_422864020.1">
    <property type="nucleotide sequence ID" value="NZ_JAMSKV010000006.1"/>
</dbReference>
<evidence type="ECO:0000313" key="4">
    <source>
        <dbReference type="Proteomes" id="UP001524587"/>
    </source>
</evidence>
<evidence type="ECO:0000256" key="1">
    <source>
        <dbReference type="PIRNR" id="PIRNR032126"/>
    </source>
</evidence>
<dbReference type="InterPro" id="IPR032820">
    <property type="entry name" value="ATPase_put"/>
</dbReference>
<proteinExistence type="inferred from homology"/>
<name>A0ABT1W6P3_9PROT</name>
<dbReference type="EMBL" id="JAMSKV010000006">
    <property type="protein sequence ID" value="MCQ8278539.1"/>
    <property type="molecule type" value="Genomic_DNA"/>
</dbReference>
<dbReference type="PIRSF" id="PIRSF032126">
    <property type="entry name" value="F0F1_ATP_synthase_subunit_I"/>
    <property type="match status" value="1"/>
</dbReference>
<dbReference type="InterPro" id="IPR016989">
    <property type="entry name" value="Atp1_alphaprobac"/>
</dbReference>
<evidence type="ECO:0000256" key="2">
    <source>
        <dbReference type="SAM" id="Phobius"/>
    </source>
</evidence>
<comment type="function">
    <text evidence="1">A possible function for this protein is to guide the assembly of the membrane sector of the ATPase enzyme complex.</text>
</comment>
<keyword evidence="1 2" id="KW-0472">Membrane</keyword>
<accession>A0ABT1W6P3</accession>
<keyword evidence="4" id="KW-1185">Reference proteome</keyword>